<accession>A0A392R241</accession>
<comment type="caution">
    <text evidence="2">The sequence shown here is derived from an EMBL/GenBank/DDBJ whole genome shotgun (WGS) entry which is preliminary data.</text>
</comment>
<reference evidence="2 3" key="1">
    <citation type="journal article" date="2018" name="Front. Plant Sci.">
        <title>Red Clover (Trifolium pratense) and Zigzag Clover (T. medium) - A Picture of Genomic Similarities and Differences.</title>
        <authorList>
            <person name="Dluhosova J."/>
            <person name="Istvanek J."/>
            <person name="Nedelnik J."/>
            <person name="Repkova J."/>
        </authorList>
    </citation>
    <scope>NUCLEOTIDE SEQUENCE [LARGE SCALE GENOMIC DNA]</scope>
    <source>
        <strain evidence="3">cv. 10/8</strain>
        <tissue evidence="2">Leaf</tissue>
    </source>
</reference>
<proteinExistence type="predicted"/>
<sequence>ANNPFEGSSGSGRGQLVSVDDGGGDTDRWQCKPFGGIFR</sequence>
<name>A0A392R241_9FABA</name>
<feature type="non-terminal residue" evidence="2">
    <location>
        <position position="1"/>
    </location>
</feature>
<dbReference type="EMBL" id="LXQA010181197">
    <property type="protein sequence ID" value="MCI30653.1"/>
    <property type="molecule type" value="Genomic_DNA"/>
</dbReference>
<feature type="region of interest" description="Disordered" evidence="1">
    <location>
        <begin position="1"/>
        <end position="39"/>
    </location>
</feature>
<evidence type="ECO:0000256" key="1">
    <source>
        <dbReference type="SAM" id="MobiDB-lite"/>
    </source>
</evidence>
<keyword evidence="3" id="KW-1185">Reference proteome</keyword>
<dbReference type="Proteomes" id="UP000265520">
    <property type="component" value="Unassembled WGS sequence"/>
</dbReference>
<evidence type="ECO:0000313" key="2">
    <source>
        <dbReference type="EMBL" id="MCI30653.1"/>
    </source>
</evidence>
<protein>
    <submittedName>
        <fullName evidence="2">Uncharacterized protein</fullName>
    </submittedName>
</protein>
<organism evidence="2 3">
    <name type="scientific">Trifolium medium</name>
    <dbReference type="NCBI Taxonomy" id="97028"/>
    <lineage>
        <taxon>Eukaryota</taxon>
        <taxon>Viridiplantae</taxon>
        <taxon>Streptophyta</taxon>
        <taxon>Embryophyta</taxon>
        <taxon>Tracheophyta</taxon>
        <taxon>Spermatophyta</taxon>
        <taxon>Magnoliopsida</taxon>
        <taxon>eudicotyledons</taxon>
        <taxon>Gunneridae</taxon>
        <taxon>Pentapetalae</taxon>
        <taxon>rosids</taxon>
        <taxon>fabids</taxon>
        <taxon>Fabales</taxon>
        <taxon>Fabaceae</taxon>
        <taxon>Papilionoideae</taxon>
        <taxon>50 kb inversion clade</taxon>
        <taxon>NPAAA clade</taxon>
        <taxon>Hologalegina</taxon>
        <taxon>IRL clade</taxon>
        <taxon>Trifolieae</taxon>
        <taxon>Trifolium</taxon>
    </lineage>
</organism>
<dbReference type="AlphaFoldDB" id="A0A392R241"/>
<evidence type="ECO:0000313" key="3">
    <source>
        <dbReference type="Proteomes" id="UP000265520"/>
    </source>
</evidence>